<dbReference type="Pfam" id="PF00856">
    <property type="entry name" value="SET"/>
    <property type="match status" value="1"/>
</dbReference>
<dbReference type="PANTHER" id="PTHR46402">
    <property type="entry name" value="SET AND MYND DOMAIN-CONTAINING PROTEIN 5"/>
    <property type="match status" value="1"/>
</dbReference>
<dbReference type="Gene3D" id="2.170.270.10">
    <property type="entry name" value="SET domain"/>
    <property type="match status" value="1"/>
</dbReference>
<dbReference type="EMBL" id="JADCUA010000008">
    <property type="protein sequence ID" value="KAH9837751.1"/>
    <property type="molecule type" value="Genomic_DNA"/>
</dbReference>
<comment type="catalytic activity">
    <reaction evidence="6">
        <text>L-lysyl-[histone] + S-adenosyl-L-methionine = N(6)-methyl-L-lysyl-[histone] + S-adenosyl-L-homocysteine + H(+)</text>
        <dbReference type="Rhea" id="RHEA:10024"/>
        <dbReference type="Rhea" id="RHEA-COMP:9845"/>
        <dbReference type="Rhea" id="RHEA-COMP:9846"/>
        <dbReference type="ChEBI" id="CHEBI:15378"/>
        <dbReference type="ChEBI" id="CHEBI:29969"/>
        <dbReference type="ChEBI" id="CHEBI:57856"/>
        <dbReference type="ChEBI" id="CHEBI:59789"/>
        <dbReference type="ChEBI" id="CHEBI:61929"/>
    </reaction>
    <physiologicalReaction direction="left-to-right" evidence="6">
        <dbReference type="Rhea" id="RHEA:10025"/>
    </physiologicalReaction>
</comment>
<gene>
    <name evidence="8" type="ORF">C8Q71DRAFT_833488</name>
</gene>
<dbReference type="Proteomes" id="UP000814176">
    <property type="component" value="Unassembled WGS sequence"/>
</dbReference>
<evidence type="ECO:0000256" key="6">
    <source>
        <dbReference type="ARBA" id="ARBA00048619"/>
    </source>
</evidence>
<proteinExistence type="predicted"/>
<protein>
    <recommendedName>
        <fullName evidence="5">Histone-lysine N-methyltransferase SET5</fullName>
    </recommendedName>
    <alternativeName>
        <fullName evidence="4">SET domain-containing protein 5</fullName>
    </alternativeName>
</protein>
<keyword evidence="9" id="KW-1185">Reference proteome</keyword>
<comment type="caution">
    <text evidence="8">The sequence shown here is derived from an EMBL/GenBank/DDBJ whole genome shotgun (WGS) entry which is preliminary data.</text>
</comment>
<dbReference type="Gene3D" id="6.10.140.2220">
    <property type="match status" value="1"/>
</dbReference>
<keyword evidence="1" id="KW-0489">Methyltransferase</keyword>
<dbReference type="RefSeq" id="XP_047779789.1">
    <property type="nucleotide sequence ID" value="XM_047926397.1"/>
</dbReference>
<accession>A0ABQ8KIC4</accession>
<keyword evidence="3" id="KW-0949">S-adenosyl-L-methionine</keyword>
<keyword evidence="2" id="KW-0808">Transferase</keyword>
<dbReference type="InterPro" id="IPR046341">
    <property type="entry name" value="SET_dom_sf"/>
</dbReference>
<evidence type="ECO:0000256" key="4">
    <source>
        <dbReference type="ARBA" id="ARBA00042380"/>
    </source>
</evidence>
<dbReference type="Gene3D" id="1.10.220.160">
    <property type="match status" value="1"/>
</dbReference>
<dbReference type="GeneID" id="72007129"/>
<dbReference type="PROSITE" id="PS50280">
    <property type="entry name" value="SET"/>
    <property type="match status" value="1"/>
</dbReference>
<dbReference type="InterPro" id="IPR001214">
    <property type="entry name" value="SET_dom"/>
</dbReference>
<evidence type="ECO:0000256" key="3">
    <source>
        <dbReference type="ARBA" id="ARBA00022691"/>
    </source>
</evidence>
<evidence type="ECO:0000256" key="2">
    <source>
        <dbReference type="ARBA" id="ARBA00022679"/>
    </source>
</evidence>
<dbReference type="PANTHER" id="PTHR46402:SF2">
    <property type="entry name" value="HISTONE-LYSINE N-TRIMETHYLTRANSFERASE SMYD5"/>
    <property type="match status" value="1"/>
</dbReference>
<evidence type="ECO:0000313" key="8">
    <source>
        <dbReference type="EMBL" id="KAH9837751.1"/>
    </source>
</evidence>
<reference evidence="8 9" key="1">
    <citation type="journal article" date="2021" name="Environ. Microbiol.">
        <title>Gene family expansions and transcriptome signatures uncover fungal adaptations to wood decay.</title>
        <authorList>
            <person name="Hage H."/>
            <person name="Miyauchi S."/>
            <person name="Viragh M."/>
            <person name="Drula E."/>
            <person name="Min B."/>
            <person name="Chaduli D."/>
            <person name="Navarro D."/>
            <person name="Favel A."/>
            <person name="Norest M."/>
            <person name="Lesage-Meessen L."/>
            <person name="Balint B."/>
            <person name="Merenyi Z."/>
            <person name="de Eugenio L."/>
            <person name="Morin E."/>
            <person name="Martinez A.T."/>
            <person name="Baldrian P."/>
            <person name="Stursova M."/>
            <person name="Martinez M.J."/>
            <person name="Novotny C."/>
            <person name="Magnuson J.K."/>
            <person name="Spatafora J.W."/>
            <person name="Maurice S."/>
            <person name="Pangilinan J."/>
            <person name="Andreopoulos W."/>
            <person name="LaButti K."/>
            <person name="Hundley H."/>
            <person name="Na H."/>
            <person name="Kuo A."/>
            <person name="Barry K."/>
            <person name="Lipzen A."/>
            <person name="Henrissat B."/>
            <person name="Riley R."/>
            <person name="Ahrendt S."/>
            <person name="Nagy L.G."/>
            <person name="Grigoriev I.V."/>
            <person name="Martin F."/>
            <person name="Rosso M.N."/>
        </authorList>
    </citation>
    <scope>NUCLEOTIDE SEQUENCE [LARGE SCALE GENOMIC DNA]</scope>
    <source>
        <strain evidence="8 9">CIRM-BRFM 1785</strain>
    </source>
</reference>
<name>A0ABQ8KIC4_9APHY</name>
<evidence type="ECO:0000259" key="7">
    <source>
        <dbReference type="PROSITE" id="PS50280"/>
    </source>
</evidence>
<evidence type="ECO:0000256" key="1">
    <source>
        <dbReference type="ARBA" id="ARBA00022603"/>
    </source>
</evidence>
<evidence type="ECO:0000256" key="5">
    <source>
        <dbReference type="ARBA" id="ARBA00044528"/>
    </source>
</evidence>
<evidence type="ECO:0000313" key="9">
    <source>
        <dbReference type="Proteomes" id="UP000814176"/>
    </source>
</evidence>
<dbReference type="SUPFAM" id="SSF82199">
    <property type="entry name" value="SET domain"/>
    <property type="match status" value="1"/>
</dbReference>
<dbReference type="CDD" id="cd20071">
    <property type="entry name" value="SET_SMYD"/>
    <property type="match status" value="1"/>
</dbReference>
<organism evidence="8 9">
    <name type="scientific">Rhodofomes roseus</name>
    <dbReference type="NCBI Taxonomy" id="34475"/>
    <lineage>
        <taxon>Eukaryota</taxon>
        <taxon>Fungi</taxon>
        <taxon>Dikarya</taxon>
        <taxon>Basidiomycota</taxon>
        <taxon>Agaricomycotina</taxon>
        <taxon>Agaricomycetes</taxon>
        <taxon>Polyporales</taxon>
        <taxon>Rhodofomes</taxon>
    </lineage>
</organism>
<dbReference type="SMART" id="SM00317">
    <property type="entry name" value="SET"/>
    <property type="match status" value="1"/>
</dbReference>
<sequence>MSQSSISPPEDDLKAALHALRAGHPSLGAAKLHAQLLTQHPYWTVSEKRTRKILQQEGLVLSSVTSQNQGHGQPALKGASANFPSSGLVEGLDARKWTSKVEVQHFGRKKGKGLVATEDIAEGDAVWKEEPFVLAPEWEIYDLQVAGLACGFCSTPLNPSSSLVLPCSSTSSDSLSSPSCPARFCNRLCLSRSARTHPLLCSANNPASVGLTKFARQSEWMALHALAQCTARVLLAYQQDEAQAEADWRFVKAMAQLGMEQRAKGGWLNGAEPDRATWKKAFELYMQAFREPATEREKKRLARILKKPVKPEIADALFTYDAFLLGLGRMSLNLEAHGGLYILHSHLNHSCEPNLSVRHLDQRTALARITVLARRAIPAGEELTITYVDPSLPVEQRRQRLLEWGFGKCECARCVGEAKALEERRAAGGAEEAGSEGNGEMTDLEAELKAGLGVV</sequence>
<feature type="domain" description="SET" evidence="7">
    <location>
        <begin position="99"/>
        <end position="388"/>
    </location>
</feature>